<evidence type="ECO:0000313" key="16">
    <source>
        <dbReference type="Proteomes" id="UP001295423"/>
    </source>
</evidence>
<comment type="similarity">
    <text evidence="2">Belongs to the calcium channel alpha-1 subunit (TC 1.A.1.11) family. Two pore calcium channel subfamily.</text>
</comment>
<feature type="transmembrane region" description="Helical" evidence="13">
    <location>
        <begin position="92"/>
        <end position="109"/>
    </location>
</feature>
<dbReference type="Gene3D" id="1.10.238.10">
    <property type="entry name" value="EF-hand"/>
    <property type="match status" value="1"/>
</dbReference>
<keyword evidence="5 13" id="KW-0812">Transmembrane</keyword>
<keyword evidence="10" id="KW-0406">Ion transport</keyword>
<accession>A0AAD2CXF2</accession>
<dbReference type="PROSITE" id="PS00018">
    <property type="entry name" value="EF_HAND_1"/>
    <property type="match status" value="1"/>
</dbReference>
<reference evidence="15" key="1">
    <citation type="submission" date="2023-08" db="EMBL/GenBank/DDBJ databases">
        <authorList>
            <person name="Audoor S."/>
            <person name="Bilcke G."/>
        </authorList>
    </citation>
    <scope>NUCLEOTIDE SEQUENCE</scope>
</reference>
<dbReference type="InterPro" id="IPR018247">
    <property type="entry name" value="EF_Hand_1_Ca_BS"/>
</dbReference>
<feature type="transmembrane region" description="Helical" evidence="13">
    <location>
        <begin position="159"/>
        <end position="178"/>
    </location>
</feature>
<evidence type="ECO:0000256" key="1">
    <source>
        <dbReference type="ARBA" id="ARBA00004141"/>
    </source>
</evidence>
<dbReference type="Pfam" id="PF00520">
    <property type="entry name" value="Ion_trans"/>
    <property type="match status" value="2"/>
</dbReference>
<dbReference type="Gene3D" id="1.10.287.70">
    <property type="match status" value="2"/>
</dbReference>
<feature type="transmembrane region" description="Helical" evidence="13">
    <location>
        <begin position="199"/>
        <end position="219"/>
    </location>
</feature>
<dbReference type="SUPFAM" id="SSF47473">
    <property type="entry name" value="EF-hand"/>
    <property type="match status" value="1"/>
</dbReference>
<comment type="subcellular location">
    <subcellularLocation>
        <location evidence="1">Membrane</location>
        <topology evidence="1">Multi-pass membrane protein</topology>
    </subcellularLocation>
</comment>
<evidence type="ECO:0000256" key="8">
    <source>
        <dbReference type="ARBA" id="ARBA00022882"/>
    </source>
</evidence>
<dbReference type="AlphaFoldDB" id="A0AAD2CXF2"/>
<keyword evidence="12" id="KW-0407">Ion channel</keyword>
<feature type="domain" description="EF-hand" evidence="14">
    <location>
        <begin position="351"/>
        <end position="386"/>
    </location>
</feature>
<feature type="transmembrane region" description="Helical" evidence="13">
    <location>
        <begin position="577"/>
        <end position="596"/>
    </location>
</feature>
<dbReference type="EMBL" id="CAKOGP040001335">
    <property type="protein sequence ID" value="CAJ1945081.1"/>
    <property type="molecule type" value="Genomic_DNA"/>
</dbReference>
<feature type="transmembrane region" description="Helical" evidence="13">
    <location>
        <begin position="312"/>
        <end position="337"/>
    </location>
</feature>
<dbReference type="InterPro" id="IPR027359">
    <property type="entry name" value="Volt_channel_dom_sf"/>
</dbReference>
<dbReference type="GO" id="GO:0034702">
    <property type="term" value="C:monoatomic ion channel complex"/>
    <property type="evidence" value="ECO:0007669"/>
    <property type="project" value="UniProtKB-KW"/>
</dbReference>
<evidence type="ECO:0000256" key="13">
    <source>
        <dbReference type="SAM" id="Phobius"/>
    </source>
</evidence>
<keyword evidence="11 13" id="KW-0472">Membrane</keyword>
<evidence type="ECO:0000313" key="15">
    <source>
        <dbReference type="EMBL" id="CAJ1945081.1"/>
    </source>
</evidence>
<feature type="domain" description="EF-hand" evidence="14">
    <location>
        <begin position="393"/>
        <end position="428"/>
    </location>
</feature>
<evidence type="ECO:0000256" key="3">
    <source>
        <dbReference type="ARBA" id="ARBA00011738"/>
    </source>
</evidence>
<evidence type="ECO:0000256" key="10">
    <source>
        <dbReference type="ARBA" id="ARBA00023065"/>
    </source>
</evidence>
<dbReference type="InterPro" id="IPR005821">
    <property type="entry name" value="Ion_trans_dom"/>
</dbReference>
<evidence type="ECO:0000256" key="6">
    <source>
        <dbReference type="ARBA" id="ARBA00022737"/>
    </source>
</evidence>
<evidence type="ECO:0000256" key="12">
    <source>
        <dbReference type="ARBA" id="ARBA00023303"/>
    </source>
</evidence>
<comment type="subunit">
    <text evidence="3">Homodimer.</text>
</comment>
<feature type="transmembrane region" description="Helical" evidence="13">
    <location>
        <begin position="692"/>
        <end position="718"/>
    </location>
</feature>
<dbReference type="CDD" id="cd00051">
    <property type="entry name" value="EFh"/>
    <property type="match status" value="1"/>
</dbReference>
<evidence type="ECO:0000259" key="14">
    <source>
        <dbReference type="PROSITE" id="PS50222"/>
    </source>
</evidence>
<evidence type="ECO:0000256" key="7">
    <source>
        <dbReference type="ARBA" id="ARBA00022837"/>
    </source>
</evidence>
<feature type="transmembrane region" description="Helical" evidence="13">
    <location>
        <begin position="465"/>
        <end position="484"/>
    </location>
</feature>
<keyword evidence="9 13" id="KW-1133">Transmembrane helix</keyword>
<feature type="transmembrane region" description="Helical" evidence="13">
    <location>
        <begin position="279"/>
        <end position="297"/>
    </location>
</feature>
<protein>
    <recommendedName>
        <fullName evidence="14">EF-hand domain-containing protein</fullName>
    </recommendedName>
</protein>
<feature type="transmembrane region" description="Helical" evidence="13">
    <location>
        <begin position="245"/>
        <end position="267"/>
    </location>
</feature>
<dbReference type="SMART" id="SM00054">
    <property type="entry name" value="EFh"/>
    <property type="match status" value="2"/>
</dbReference>
<gene>
    <name evidence="15" type="ORF">CYCCA115_LOCUS9225</name>
</gene>
<dbReference type="GO" id="GO:0005509">
    <property type="term" value="F:calcium ion binding"/>
    <property type="evidence" value="ECO:0007669"/>
    <property type="project" value="InterPro"/>
</dbReference>
<evidence type="ECO:0000256" key="9">
    <source>
        <dbReference type="ARBA" id="ARBA00022989"/>
    </source>
</evidence>
<dbReference type="Proteomes" id="UP001295423">
    <property type="component" value="Unassembled WGS sequence"/>
</dbReference>
<dbReference type="InterPro" id="IPR002048">
    <property type="entry name" value="EF_hand_dom"/>
</dbReference>
<keyword evidence="4" id="KW-0813">Transport</keyword>
<dbReference type="GO" id="GO:0005245">
    <property type="term" value="F:voltage-gated calcium channel activity"/>
    <property type="evidence" value="ECO:0007669"/>
    <property type="project" value="InterPro"/>
</dbReference>
<proteinExistence type="inferred from homology"/>
<dbReference type="InterPro" id="IPR044581">
    <property type="entry name" value="TPC1_plant"/>
</dbReference>
<dbReference type="PROSITE" id="PS50222">
    <property type="entry name" value="EF_HAND_2"/>
    <property type="match status" value="2"/>
</dbReference>
<sequence length="738" mass="84306">MQDDTVNEDTPLVAEDGTFTYNRSVSTYLDEAIGSERQHEIEKVWPAAHLIRDAILGEIDEPYDGWYDPHSNPANKMKNKCSLICIRAESRINGLIAVTMWTLILISFFEPPHWCRVLGLDTDHRYGSCGAVLEATDPSDESISYYPNFGLMMLTEHQAHTLQLICVLILVSRILIRIGRNGFEMWRFFHPEIRYANSLRLLSLILLCFKGTVMFHPFLRLLLLGSYLKDCQKEIVSLVKLIPDVVSIMVIVGAITAFYSVVGVLLFDVSEQGQRDFPNWIEGVWTLWICVTTANYPDVMMPSYNKSRFSGIYFVSFMVIVFFLLMNMVLGSVVEHYDLVMENRKKKMDQMLHQDLARAFELMDPNGTGVVTQDTILALFVILNADFLDIRRLSDEETVKLFNSLDVDHSNEINAEEFQEFGKAFAALAAEPDYTTMVQKRFPEIYASDEWQKVSAFVRSRKFEMIIECLLVLNAVVVVIQSYPELAGEYIANDTAGYNGEFNIWEYFESVFTVAYTVEATIKILVDGWTKYSESPRNVFDFTITVSVLAASIYVYYPNDYDDNRLITFVVLLRVLRLGRLLMAFPAFQDITAVALEIIPKSKSVLQLLFFVTYFFSALAVILYGGLITRDPENRLSELLLDTDFASNEYWGNNFNDMMSAMNVMFNLIVVNNWTTCEGGYEAVTEGKMVRLFFFSFHIVGVVLTNNIVMAFVINSFLSHLRAKKTGPESNQDESLKQ</sequence>
<comment type="caution">
    <text evidence="15">The sequence shown here is derived from an EMBL/GenBank/DDBJ whole genome shotgun (WGS) entry which is preliminary data.</text>
</comment>
<keyword evidence="7" id="KW-0106">Calcium</keyword>
<keyword evidence="16" id="KW-1185">Reference proteome</keyword>
<evidence type="ECO:0000256" key="4">
    <source>
        <dbReference type="ARBA" id="ARBA00022448"/>
    </source>
</evidence>
<dbReference type="Gene3D" id="1.20.120.350">
    <property type="entry name" value="Voltage-gated potassium channels. Chain C"/>
    <property type="match status" value="1"/>
</dbReference>
<evidence type="ECO:0000256" key="11">
    <source>
        <dbReference type="ARBA" id="ARBA00023136"/>
    </source>
</evidence>
<dbReference type="Pfam" id="PF13499">
    <property type="entry name" value="EF-hand_7"/>
    <property type="match status" value="1"/>
</dbReference>
<evidence type="ECO:0000256" key="5">
    <source>
        <dbReference type="ARBA" id="ARBA00022692"/>
    </source>
</evidence>
<name>A0AAD2CXF2_9STRA</name>
<dbReference type="InterPro" id="IPR011992">
    <property type="entry name" value="EF-hand-dom_pair"/>
</dbReference>
<dbReference type="SUPFAM" id="SSF81324">
    <property type="entry name" value="Voltage-gated potassium channels"/>
    <property type="match status" value="2"/>
</dbReference>
<dbReference type="PANTHER" id="PTHR46988:SF2">
    <property type="entry name" value="TWO PORE CALCIUM CHANNEL PROTEIN 1"/>
    <property type="match status" value="1"/>
</dbReference>
<feature type="transmembrane region" description="Helical" evidence="13">
    <location>
        <begin position="538"/>
        <end position="557"/>
    </location>
</feature>
<dbReference type="PANTHER" id="PTHR46988">
    <property type="entry name" value="TWO PORE CALCIUM CHANNEL PROTEIN 1"/>
    <property type="match status" value="1"/>
</dbReference>
<evidence type="ECO:0000256" key="2">
    <source>
        <dbReference type="ARBA" id="ARBA00009286"/>
    </source>
</evidence>
<keyword evidence="8" id="KW-0851">Voltage-gated channel</keyword>
<feature type="transmembrane region" description="Helical" evidence="13">
    <location>
        <begin position="608"/>
        <end position="627"/>
    </location>
</feature>
<organism evidence="15 16">
    <name type="scientific">Cylindrotheca closterium</name>
    <dbReference type="NCBI Taxonomy" id="2856"/>
    <lineage>
        <taxon>Eukaryota</taxon>
        <taxon>Sar</taxon>
        <taxon>Stramenopiles</taxon>
        <taxon>Ochrophyta</taxon>
        <taxon>Bacillariophyta</taxon>
        <taxon>Bacillariophyceae</taxon>
        <taxon>Bacillariophycidae</taxon>
        <taxon>Bacillariales</taxon>
        <taxon>Bacillariaceae</taxon>
        <taxon>Cylindrotheca</taxon>
    </lineage>
</organism>
<keyword evidence="6" id="KW-0677">Repeat</keyword>